<dbReference type="InterPro" id="IPR016181">
    <property type="entry name" value="Acyl_CoA_acyltransferase"/>
</dbReference>
<dbReference type="AlphaFoldDB" id="A0A269Z0J0"/>
<dbReference type="EMBL" id="NCWY01000203">
    <property type="protein sequence ID" value="PAK91061.1"/>
    <property type="molecule type" value="Genomic_DNA"/>
</dbReference>
<keyword evidence="1" id="KW-0808">Transferase</keyword>
<comment type="caution">
    <text evidence="1">The sequence shown here is derived from an EMBL/GenBank/DDBJ whole genome shotgun (WGS) entry which is preliminary data.</text>
</comment>
<feature type="non-terminal residue" evidence="1">
    <location>
        <position position="41"/>
    </location>
</feature>
<name>A0A269Z0J0_9MICO</name>
<sequence>MFNEVTNDQMLQDCFKIRKEVFVKEQHVPEDNEIDKYENEA</sequence>
<reference evidence="1 2" key="1">
    <citation type="submission" date="2017-04" db="EMBL/GenBank/DDBJ databases">
        <title>Kefir bacterial isolates.</title>
        <authorList>
            <person name="Kim Y."/>
            <person name="Blasche S."/>
            <person name="Patil K.R."/>
        </authorList>
    </citation>
    <scope>NUCLEOTIDE SEQUENCE [LARGE SCALE GENOMIC DNA]</scope>
    <source>
        <strain evidence="1 2">OG2</strain>
    </source>
</reference>
<dbReference type="SUPFAM" id="SSF55729">
    <property type="entry name" value="Acyl-CoA N-acyltransferases (Nat)"/>
    <property type="match status" value="1"/>
</dbReference>
<proteinExistence type="predicted"/>
<evidence type="ECO:0000313" key="2">
    <source>
        <dbReference type="Proteomes" id="UP000216867"/>
    </source>
</evidence>
<dbReference type="GO" id="GO:0016740">
    <property type="term" value="F:transferase activity"/>
    <property type="evidence" value="ECO:0007669"/>
    <property type="project" value="UniProtKB-KW"/>
</dbReference>
<gene>
    <name evidence="1" type="ORF">B8X04_17895</name>
</gene>
<dbReference type="Proteomes" id="UP000216867">
    <property type="component" value="Unassembled WGS sequence"/>
</dbReference>
<evidence type="ECO:0000313" key="1">
    <source>
        <dbReference type="EMBL" id="PAK91061.1"/>
    </source>
</evidence>
<dbReference type="Gene3D" id="3.40.630.30">
    <property type="match status" value="1"/>
</dbReference>
<protein>
    <submittedName>
        <fullName evidence="1">GNAT family N-acetyltransferase</fullName>
    </submittedName>
</protein>
<accession>A0A269Z0J0</accession>
<organism evidence="1 2">
    <name type="scientific">Brevibacterium casei</name>
    <dbReference type="NCBI Taxonomy" id="33889"/>
    <lineage>
        <taxon>Bacteria</taxon>
        <taxon>Bacillati</taxon>
        <taxon>Actinomycetota</taxon>
        <taxon>Actinomycetes</taxon>
        <taxon>Micrococcales</taxon>
        <taxon>Brevibacteriaceae</taxon>
        <taxon>Brevibacterium</taxon>
    </lineage>
</organism>